<dbReference type="OrthoDB" id="4571073at2"/>
<evidence type="ECO:0000313" key="5">
    <source>
        <dbReference type="Proteomes" id="UP000004691"/>
    </source>
</evidence>
<keyword evidence="5" id="KW-1185">Reference proteome</keyword>
<feature type="transmembrane region" description="Helical" evidence="1">
    <location>
        <begin position="97"/>
        <end position="115"/>
    </location>
</feature>
<evidence type="ECO:0000259" key="3">
    <source>
        <dbReference type="Pfam" id="PF01569"/>
    </source>
</evidence>
<feature type="transmembrane region" description="Helical" evidence="1">
    <location>
        <begin position="127"/>
        <end position="148"/>
    </location>
</feature>
<sequence>MTGGPAVATPVRAVAAVAALCGAFALTLGAAVAGQRSPTGLDAAFEAGVERALGDTGQTWVPWVPQALVTPTEPLVVLTVLAMIAGFGVVRRRADVVVLAVAGPSVAVAVNTWVLKPMFGRHYDDHLAYPSGHTVSLVATLTVLVLLAGTRRARLLTIGCGTGLTAGAAVGMAALEYHYLTDVVGGAATAVAVVSGLALLGNAVFRPERRAKPPGSACPRRPEPGR</sequence>
<dbReference type="Gene3D" id="1.20.144.10">
    <property type="entry name" value="Phosphatidic acid phosphatase type 2/haloperoxidase"/>
    <property type="match status" value="1"/>
</dbReference>
<dbReference type="Pfam" id="PF01569">
    <property type="entry name" value="PAP2"/>
    <property type="match status" value="1"/>
</dbReference>
<keyword evidence="1" id="KW-1133">Transmembrane helix</keyword>
<evidence type="ECO:0000313" key="4">
    <source>
        <dbReference type="EMBL" id="EID55982.1"/>
    </source>
</evidence>
<dbReference type="Proteomes" id="UP000004691">
    <property type="component" value="Unassembled WGS sequence"/>
</dbReference>
<feature type="signal peptide" evidence="2">
    <location>
        <begin position="1"/>
        <end position="30"/>
    </location>
</feature>
<dbReference type="InterPro" id="IPR036938">
    <property type="entry name" value="PAP2/HPO_sf"/>
</dbReference>
<reference evidence="4 5" key="1">
    <citation type="submission" date="2012-01" db="EMBL/GenBank/DDBJ databases">
        <title>Improved High-Quality Draft sequence of Saccharomonospora xinjiangensis XJ-54.</title>
        <authorList>
            <consortium name="US DOE Joint Genome Institute"/>
            <person name="Lucas S."/>
            <person name="Han J."/>
            <person name="Lapidus A."/>
            <person name="Cheng J.-F."/>
            <person name="Goodwin L."/>
            <person name="Pitluck S."/>
            <person name="Peters L."/>
            <person name="Mikhailova N."/>
            <person name="Teshima H."/>
            <person name="Detter J.C."/>
            <person name="Han C."/>
            <person name="Tapia R."/>
            <person name="Land M."/>
            <person name="Hauser L."/>
            <person name="Kyrpides N."/>
            <person name="Ivanova N."/>
            <person name="Pagani I."/>
            <person name="Brambilla E.-M."/>
            <person name="Klenk H.-P."/>
            <person name="Woyke T."/>
        </authorList>
    </citation>
    <scope>NUCLEOTIDE SEQUENCE [LARGE SCALE GENOMIC DNA]</scope>
    <source>
        <strain evidence="4 5">XJ-54</strain>
    </source>
</reference>
<dbReference type="RefSeq" id="WP_006240195.1">
    <property type="nucleotide sequence ID" value="NZ_JH636049.1"/>
</dbReference>
<organism evidence="4 5">
    <name type="scientific">Saccharomonospora xinjiangensis XJ-54</name>
    <dbReference type="NCBI Taxonomy" id="882086"/>
    <lineage>
        <taxon>Bacteria</taxon>
        <taxon>Bacillati</taxon>
        <taxon>Actinomycetota</taxon>
        <taxon>Actinomycetes</taxon>
        <taxon>Pseudonocardiales</taxon>
        <taxon>Pseudonocardiaceae</taxon>
        <taxon>Saccharomonospora</taxon>
    </lineage>
</organism>
<feature type="transmembrane region" description="Helical" evidence="1">
    <location>
        <begin position="74"/>
        <end position="90"/>
    </location>
</feature>
<feature type="transmembrane region" description="Helical" evidence="1">
    <location>
        <begin position="183"/>
        <end position="205"/>
    </location>
</feature>
<dbReference type="InterPro" id="IPR000326">
    <property type="entry name" value="PAP2/HPO"/>
</dbReference>
<keyword evidence="2" id="KW-0732">Signal</keyword>
<feature type="domain" description="Phosphatidic acid phosphatase type 2/haloperoxidase" evidence="3">
    <location>
        <begin position="126"/>
        <end position="197"/>
    </location>
</feature>
<feature type="chain" id="PRO_5003635549" evidence="2">
    <location>
        <begin position="31"/>
        <end position="226"/>
    </location>
</feature>
<keyword evidence="1" id="KW-0472">Membrane</keyword>
<evidence type="ECO:0000256" key="1">
    <source>
        <dbReference type="SAM" id="Phobius"/>
    </source>
</evidence>
<dbReference type="SUPFAM" id="SSF48317">
    <property type="entry name" value="Acid phosphatase/Vanadium-dependent haloperoxidase"/>
    <property type="match status" value="1"/>
</dbReference>
<dbReference type="AlphaFoldDB" id="I0V779"/>
<feature type="transmembrane region" description="Helical" evidence="1">
    <location>
        <begin position="155"/>
        <end position="177"/>
    </location>
</feature>
<dbReference type="eggNOG" id="COG0671">
    <property type="taxonomic scope" value="Bacteria"/>
</dbReference>
<dbReference type="STRING" id="882086.SacxiDRAFT_3789"/>
<gene>
    <name evidence="4" type="ORF">SacxiDRAFT_3789</name>
</gene>
<evidence type="ECO:0000256" key="2">
    <source>
        <dbReference type="SAM" id="SignalP"/>
    </source>
</evidence>
<accession>I0V779</accession>
<protein>
    <submittedName>
        <fullName evidence="4">PAP2 superfamily protein</fullName>
    </submittedName>
</protein>
<dbReference type="EMBL" id="JH636049">
    <property type="protein sequence ID" value="EID55982.1"/>
    <property type="molecule type" value="Genomic_DNA"/>
</dbReference>
<proteinExistence type="predicted"/>
<dbReference type="HOGENOM" id="CLU_094193_0_0_11"/>
<name>I0V779_9PSEU</name>
<keyword evidence="1" id="KW-0812">Transmembrane</keyword>